<dbReference type="Pfam" id="PF08512">
    <property type="entry name" value="Rttp106-like_middle"/>
    <property type="match status" value="1"/>
</dbReference>
<evidence type="ECO:0000256" key="3">
    <source>
        <dbReference type="SAM" id="MobiDB-lite"/>
    </source>
</evidence>
<evidence type="ECO:0000313" key="5">
    <source>
        <dbReference type="EMBL" id="KDQ11102.1"/>
    </source>
</evidence>
<reference evidence="6" key="1">
    <citation type="journal article" date="2014" name="Proc. Natl. Acad. Sci. U.S.A.">
        <title>Extensive sampling of basidiomycete genomes demonstrates inadequacy of the white-rot/brown-rot paradigm for wood decay fungi.</title>
        <authorList>
            <person name="Riley R."/>
            <person name="Salamov A.A."/>
            <person name="Brown D.W."/>
            <person name="Nagy L.G."/>
            <person name="Floudas D."/>
            <person name="Held B.W."/>
            <person name="Levasseur A."/>
            <person name="Lombard V."/>
            <person name="Morin E."/>
            <person name="Otillar R."/>
            <person name="Lindquist E.A."/>
            <person name="Sun H."/>
            <person name="LaButti K.M."/>
            <person name="Schmutz J."/>
            <person name="Jabbour D."/>
            <person name="Luo H."/>
            <person name="Baker S.E."/>
            <person name="Pisabarro A.G."/>
            <person name="Walton J.D."/>
            <person name="Blanchette R.A."/>
            <person name="Henrissat B."/>
            <person name="Martin F."/>
            <person name="Cullen D."/>
            <person name="Hibbett D.S."/>
            <person name="Grigoriev I.V."/>
        </authorList>
    </citation>
    <scope>NUCLEOTIDE SEQUENCE [LARGE SCALE GENOMIC DNA]</scope>
    <source>
        <strain evidence="6">FD-172 SS1</strain>
    </source>
</reference>
<evidence type="ECO:0000256" key="1">
    <source>
        <dbReference type="ARBA" id="ARBA00006159"/>
    </source>
</evidence>
<dbReference type="HOGENOM" id="CLU_020806_0_0_1"/>
<gene>
    <name evidence="5" type="ORF">BOTBODRAFT_35639</name>
</gene>
<keyword evidence="6" id="KW-1185">Reference proteome</keyword>
<dbReference type="SUPFAM" id="SSF50729">
    <property type="entry name" value="PH domain-like"/>
    <property type="match status" value="1"/>
</dbReference>
<name>A0A067MGT2_BOTB1</name>
<proteinExistence type="inferred from homology"/>
<dbReference type="SMART" id="SM01287">
    <property type="entry name" value="Rtt106"/>
    <property type="match status" value="1"/>
</dbReference>
<feature type="domain" description="Histone chaperone RTT106/FACT complex subunit SPT16-like middle" evidence="4">
    <location>
        <begin position="257"/>
        <end position="363"/>
    </location>
</feature>
<evidence type="ECO:0000256" key="2">
    <source>
        <dbReference type="ARBA" id="ARBA00025370"/>
    </source>
</evidence>
<dbReference type="EMBL" id="KL198061">
    <property type="protein sequence ID" value="KDQ11102.1"/>
    <property type="molecule type" value="Genomic_DNA"/>
</dbReference>
<dbReference type="InterPro" id="IPR011993">
    <property type="entry name" value="PH-like_dom_sf"/>
</dbReference>
<evidence type="ECO:0000313" key="6">
    <source>
        <dbReference type="Proteomes" id="UP000027195"/>
    </source>
</evidence>
<dbReference type="GO" id="GO:0031491">
    <property type="term" value="F:nucleosome binding"/>
    <property type="evidence" value="ECO:0007669"/>
    <property type="project" value="TreeGrafter"/>
</dbReference>
<feature type="compositionally biased region" description="Polar residues" evidence="3">
    <location>
        <begin position="370"/>
        <end position="380"/>
    </location>
</feature>
<feature type="region of interest" description="Disordered" evidence="3">
    <location>
        <begin position="78"/>
        <end position="109"/>
    </location>
</feature>
<dbReference type="InParanoid" id="A0A067MGT2"/>
<protein>
    <recommendedName>
        <fullName evidence="4">Histone chaperone RTT106/FACT complex subunit SPT16-like middle domain-containing protein</fullName>
    </recommendedName>
</protein>
<comment type="similarity">
    <text evidence="1">Belongs to the RTT106 family.</text>
</comment>
<dbReference type="InterPro" id="IPR013719">
    <property type="entry name" value="RTT106/SPT16-like_middle_dom"/>
</dbReference>
<dbReference type="AlphaFoldDB" id="A0A067MGT2"/>
<feature type="compositionally biased region" description="Basic and acidic residues" evidence="3">
    <location>
        <begin position="381"/>
        <end position="404"/>
    </location>
</feature>
<dbReference type="PANTHER" id="PTHR45849">
    <property type="entry name" value="FACT COMPLEX SUBUNIT SSRP1"/>
    <property type="match status" value="1"/>
</dbReference>
<accession>A0A067MGT2</accession>
<dbReference type="STRING" id="930990.A0A067MGT2"/>
<dbReference type="OrthoDB" id="75754at2759"/>
<dbReference type="PANTHER" id="PTHR45849:SF3">
    <property type="entry name" value="HISTONE CHAPERONE RTT106"/>
    <property type="match status" value="1"/>
</dbReference>
<feature type="compositionally biased region" description="Acidic residues" evidence="3">
    <location>
        <begin position="324"/>
        <end position="336"/>
    </location>
</feature>
<feature type="compositionally biased region" description="Acidic residues" evidence="3">
    <location>
        <begin position="411"/>
        <end position="467"/>
    </location>
</feature>
<comment type="function">
    <text evidence="2">Component of the FACT complex, a general chromatin factor that acts to reorganize nucleosomes. The FACT complex is involved in multiple processes that require DNA as a template such as mRNA elongation, DNA replication and DNA repair. During transcription elongation the FACT complex acts as a histone chaperone that both destabilizes and restores nucleosomal structure. It facilitates the passage of RNA polymerase II and transcription by promoting the dissociation of one histone H2A-H2B dimer from the nucleosome, then subsequently promotes the reestablishment of the nucleosome following the passage of RNA polymerase II.</text>
</comment>
<dbReference type="Proteomes" id="UP000027195">
    <property type="component" value="Unassembled WGS sequence"/>
</dbReference>
<dbReference type="Gene3D" id="2.30.29.30">
    <property type="entry name" value="Pleckstrin-homology domain (PH domain)/Phosphotyrosine-binding domain (PTB)"/>
    <property type="match status" value="1"/>
</dbReference>
<sequence length="503" mass="54002">MASTAYLDTVSTFIPYPLSSRLDRLYTSDNMYDGIKETLDLLLRFCLGAACPPNSGHDQNEWAATQLAAFAGLKKEGLATDGPSQSAKRLREEDEGSSPGSSKKRSKVAADNVAVDISQSLCAMAPISVTSPVRKKLTISIDKTSMSFVDPAKNTTESTIPLSSLHRAFLLSTPGKSKPHWTVVILSDNSDGAQQIIFGIDATSTYPLTMTSLGSGSTEHPKASSTEPLLLNFLSHLPPNITLSRPSTSTFKSTAGHPHVDTYLRAKDGHLYFLPFGLLFGEKKPCEYIDTQHIKSIHIQSASGRSFSLIVTRTPEPRAKDGMEVDGEEAETETEGEQIEFSLIDGREMDGVKYWIQKNMTSFGKPHEGGSSQLQTQTQDRGQKREQEQSENGVSDRVKIDKGKGVALPNPDDDSSDDEDFNPEDYSDGEPPEEYDSDFQSDEGDGGGSGSDDEGGDGSEEDSDGEGGETNGLATGSGEASGSAAARTARSDVGNEINEVDSD</sequence>
<feature type="compositionally biased region" description="Low complexity" evidence="3">
    <location>
        <begin position="472"/>
        <end position="488"/>
    </location>
</feature>
<feature type="region of interest" description="Disordered" evidence="3">
    <location>
        <begin position="314"/>
        <end position="336"/>
    </location>
</feature>
<evidence type="ECO:0000259" key="4">
    <source>
        <dbReference type="SMART" id="SM01287"/>
    </source>
</evidence>
<feature type="region of interest" description="Disordered" evidence="3">
    <location>
        <begin position="363"/>
        <end position="503"/>
    </location>
</feature>
<dbReference type="InterPro" id="IPR050454">
    <property type="entry name" value="RTT106/SSRP1_HistChap/FACT"/>
</dbReference>
<dbReference type="GO" id="GO:0042393">
    <property type="term" value="F:histone binding"/>
    <property type="evidence" value="ECO:0007669"/>
    <property type="project" value="TreeGrafter"/>
</dbReference>
<organism evidence="5 6">
    <name type="scientific">Botryobasidium botryosum (strain FD-172 SS1)</name>
    <dbReference type="NCBI Taxonomy" id="930990"/>
    <lineage>
        <taxon>Eukaryota</taxon>
        <taxon>Fungi</taxon>
        <taxon>Dikarya</taxon>
        <taxon>Basidiomycota</taxon>
        <taxon>Agaricomycotina</taxon>
        <taxon>Agaricomycetes</taxon>
        <taxon>Cantharellales</taxon>
        <taxon>Botryobasidiaceae</taxon>
        <taxon>Botryobasidium</taxon>
    </lineage>
</organism>